<comment type="caution">
    <text evidence="1">The sequence shown here is derived from an EMBL/GenBank/DDBJ whole genome shotgun (WGS) entry which is preliminary data.</text>
</comment>
<keyword evidence="4" id="KW-1185">Reference proteome</keyword>
<dbReference type="Proteomes" id="UP001388259">
    <property type="component" value="Unassembled WGS sequence"/>
</dbReference>
<dbReference type="EMBL" id="JBANCF010000011">
    <property type="protein sequence ID" value="MEM0574299.1"/>
    <property type="molecule type" value="Genomic_DNA"/>
</dbReference>
<protein>
    <submittedName>
        <fullName evidence="1">Uncharacterized protein</fullName>
    </submittedName>
</protein>
<accession>A0AB35YX19</accession>
<gene>
    <name evidence="2" type="ORF">VZD24_12275</name>
    <name evidence="1" type="ORF">VZD85_12690</name>
</gene>
<evidence type="ECO:0000313" key="2">
    <source>
        <dbReference type="EMBL" id="MEM0574299.1"/>
    </source>
</evidence>
<sequence>MKIKSNATSNELSSPFYKINAEFCSEFEKYIATKNGKVKGNYNAWSYLVEGKITSPKSWYLKYKKATYTSAGNLLLSSKKQNLLTMVEWSSPWQLSTSSNFSINRKNSGSFLKKPLNRDTNDFLYSNKYIITNGESNTTLLKKLYTNLEPLFISGEVYSIHIKNDSLLISLRTDKHHFEIFEKLLNL</sequence>
<evidence type="ECO:0000313" key="1">
    <source>
        <dbReference type="EMBL" id="MEM0519218.1"/>
    </source>
</evidence>
<proteinExistence type="predicted"/>
<name>A0AB35YX19_9FLAO</name>
<dbReference type="RefSeq" id="WP_279450027.1">
    <property type="nucleotide sequence ID" value="NZ_JAZBJM010000010.1"/>
</dbReference>
<organism evidence="1 3">
    <name type="scientific">Aequorivita flava</name>
    <dbReference type="NCBI Taxonomy" id="3114371"/>
    <lineage>
        <taxon>Bacteria</taxon>
        <taxon>Pseudomonadati</taxon>
        <taxon>Bacteroidota</taxon>
        <taxon>Flavobacteriia</taxon>
        <taxon>Flavobacteriales</taxon>
        <taxon>Flavobacteriaceae</taxon>
        <taxon>Aequorivita</taxon>
    </lineage>
</organism>
<reference evidence="1 4" key="1">
    <citation type="submission" date="2024-01" db="EMBL/GenBank/DDBJ databases">
        <title>Aequorivita flavus sp. nov., isolated from deep-sea sediment.</title>
        <authorList>
            <person name="Chen X."/>
        </authorList>
    </citation>
    <scope>NUCLEOTIDE SEQUENCE</scope>
    <source>
        <strain evidence="1">MCCC 1A16923</strain>
        <strain evidence="2 4">MCCC 1A16935</strain>
    </source>
</reference>
<evidence type="ECO:0000313" key="4">
    <source>
        <dbReference type="Proteomes" id="UP001390963"/>
    </source>
</evidence>
<dbReference type="AlphaFoldDB" id="A0AB35YX19"/>
<dbReference type="Proteomes" id="UP001390963">
    <property type="component" value="Unassembled WGS sequence"/>
</dbReference>
<dbReference type="EMBL" id="JAZBJM010000010">
    <property type="protein sequence ID" value="MEM0519218.1"/>
    <property type="molecule type" value="Genomic_DNA"/>
</dbReference>
<evidence type="ECO:0000313" key="3">
    <source>
        <dbReference type="Proteomes" id="UP001388259"/>
    </source>
</evidence>